<name>A0ABV8A5X6_9DEIO</name>
<protein>
    <submittedName>
        <fullName evidence="1">BrxA family protein</fullName>
    </submittedName>
</protein>
<dbReference type="Proteomes" id="UP001595748">
    <property type="component" value="Unassembled WGS sequence"/>
</dbReference>
<dbReference type="Pfam" id="PF08849">
    <property type="entry name" value="BrxA"/>
    <property type="match status" value="1"/>
</dbReference>
<dbReference type="RefSeq" id="WP_380076947.1">
    <property type="nucleotide sequence ID" value="NZ_JBHRZF010000092.1"/>
</dbReference>
<accession>A0ABV8A5X6</accession>
<proteinExistence type="predicted"/>
<sequence length="198" mass="22001">MTVRYAALTNVQFLMPETTLTALELQGGETWASLRQAAREARLYGPGKANSQLTILTAVKARVAGLEPELVKLLASGSLEERQLLNLALVTRQKQVLLDFLAEVVVPAWQRLHRHVTDADARAFLTHKAEQEADVAAWTPATMQKTRGNLTRFLQDAGVLKEVRKGEYEMVAQYLTPTIKEAVSQVSPRLALLLEQLK</sequence>
<keyword evidence="2" id="KW-1185">Reference proteome</keyword>
<reference evidence="2" key="1">
    <citation type="journal article" date="2019" name="Int. J. Syst. Evol. Microbiol.">
        <title>The Global Catalogue of Microorganisms (GCM) 10K type strain sequencing project: providing services to taxonomists for standard genome sequencing and annotation.</title>
        <authorList>
            <consortium name="The Broad Institute Genomics Platform"/>
            <consortium name="The Broad Institute Genome Sequencing Center for Infectious Disease"/>
            <person name="Wu L."/>
            <person name="Ma J."/>
        </authorList>
    </citation>
    <scope>NUCLEOTIDE SEQUENCE [LARGE SCALE GENOMIC DNA]</scope>
    <source>
        <strain evidence="2">CCTCC AB 2013263</strain>
    </source>
</reference>
<comment type="caution">
    <text evidence="1">The sequence shown here is derived from an EMBL/GenBank/DDBJ whole genome shotgun (WGS) entry which is preliminary data.</text>
</comment>
<evidence type="ECO:0000313" key="2">
    <source>
        <dbReference type="Proteomes" id="UP001595748"/>
    </source>
</evidence>
<dbReference type="EMBL" id="JBHRZF010000092">
    <property type="protein sequence ID" value="MFC3860729.1"/>
    <property type="molecule type" value="Genomic_DNA"/>
</dbReference>
<dbReference type="InterPro" id="IPR014948">
    <property type="entry name" value="BrxA"/>
</dbReference>
<organism evidence="1 2">
    <name type="scientific">Deinococcus antarcticus</name>
    <dbReference type="NCBI Taxonomy" id="1298767"/>
    <lineage>
        <taxon>Bacteria</taxon>
        <taxon>Thermotogati</taxon>
        <taxon>Deinococcota</taxon>
        <taxon>Deinococci</taxon>
        <taxon>Deinococcales</taxon>
        <taxon>Deinococcaceae</taxon>
        <taxon>Deinococcus</taxon>
    </lineage>
</organism>
<dbReference type="InterPro" id="IPR023137">
    <property type="entry name" value="BrxA_sf"/>
</dbReference>
<evidence type="ECO:0000313" key="1">
    <source>
        <dbReference type="EMBL" id="MFC3860729.1"/>
    </source>
</evidence>
<dbReference type="Gene3D" id="1.10.3540.10">
    <property type="entry name" value="uncharacterized protein from magnetospirillum magneticum domain"/>
    <property type="match status" value="1"/>
</dbReference>
<gene>
    <name evidence="1" type="ORF">ACFOPQ_08130</name>
</gene>